<proteinExistence type="inferred from homology"/>
<dbReference type="Pfam" id="PF13450">
    <property type="entry name" value="NAD_binding_8"/>
    <property type="match status" value="1"/>
</dbReference>
<keyword evidence="4" id="KW-0274">FAD</keyword>
<organism evidence="7 8">
    <name type="scientific">Epibacterium ulvae</name>
    <dbReference type="NCBI Taxonomy" id="1156985"/>
    <lineage>
        <taxon>Bacteria</taxon>
        <taxon>Pseudomonadati</taxon>
        <taxon>Pseudomonadota</taxon>
        <taxon>Alphaproteobacteria</taxon>
        <taxon>Rhodobacterales</taxon>
        <taxon>Roseobacteraceae</taxon>
        <taxon>Epibacterium</taxon>
    </lineage>
</organism>
<dbReference type="PANTHER" id="PTHR21197">
    <property type="entry name" value="UDP-GALACTOPYRANOSE MUTASE"/>
    <property type="match status" value="1"/>
</dbReference>
<gene>
    <name evidence="7" type="ORF">SAMN04488118_11319</name>
</gene>
<dbReference type="SUPFAM" id="SSF54373">
    <property type="entry name" value="FAD-linked reductases, C-terminal domain"/>
    <property type="match status" value="1"/>
</dbReference>
<evidence type="ECO:0000256" key="2">
    <source>
        <dbReference type="ARBA" id="ARBA00009321"/>
    </source>
</evidence>
<evidence type="ECO:0000256" key="3">
    <source>
        <dbReference type="ARBA" id="ARBA00022630"/>
    </source>
</evidence>
<dbReference type="InterPro" id="IPR015899">
    <property type="entry name" value="UDP-GalPyranose_mutase_C"/>
</dbReference>
<evidence type="ECO:0000256" key="1">
    <source>
        <dbReference type="ARBA" id="ARBA00001974"/>
    </source>
</evidence>
<keyword evidence="8" id="KW-1185">Reference proteome</keyword>
<accession>A0A1G5RCU5</accession>
<reference evidence="7 8" key="1">
    <citation type="submission" date="2016-10" db="EMBL/GenBank/DDBJ databases">
        <authorList>
            <person name="de Groot N.N."/>
        </authorList>
    </citation>
    <scope>NUCLEOTIDE SEQUENCE [LARGE SCALE GENOMIC DNA]</scope>
    <source>
        <strain evidence="7 8">U95</strain>
    </source>
</reference>
<comment type="cofactor">
    <cofactor evidence="1">
        <name>FAD</name>
        <dbReference type="ChEBI" id="CHEBI:57692"/>
    </cofactor>
</comment>
<evidence type="ECO:0000313" key="7">
    <source>
        <dbReference type="EMBL" id="SCZ71875.1"/>
    </source>
</evidence>
<dbReference type="AlphaFoldDB" id="A0A1G5RCU5"/>
<keyword evidence="3" id="KW-0285">Flavoprotein</keyword>
<dbReference type="RefSeq" id="WP_198512013.1">
    <property type="nucleotide sequence ID" value="NZ_CANMPF010000013.1"/>
</dbReference>
<dbReference type="NCBIfam" id="TIGR00031">
    <property type="entry name" value="UDP-GALP_mutase"/>
    <property type="match status" value="1"/>
</dbReference>
<dbReference type="InterPro" id="IPR004379">
    <property type="entry name" value="UDP-GALP_mutase"/>
</dbReference>
<dbReference type="GO" id="GO:0008767">
    <property type="term" value="F:UDP-galactopyranose mutase activity"/>
    <property type="evidence" value="ECO:0007669"/>
    <property type="project" value="InterPro"/>
</dbReference>
<evidence type="ECO:0000259" key="6">
    <source>
        <dbReference type="Pfam" id="PF03275"/>
    </source>
</evidence>
<dbReference type="GO" id="GO:0050660">
    <property type="term" value="F:flavin adenine dinucleotide binding"/>
    <property type="evidence" value="ECO:0007669"/>
    <property type="project" value="TreeGrafter"/>
</dbReference>
<dbReference type="Pfam" id="PF03275">
    <property type="entry name" value="GLF"/>
    <property type="match status" value="1"/>
</dbReference>
<dbReference type="STRING" id="1156985.SAMN04488118_11319"/>
<dbReference type="SUPFAM" id="SSF51971">
    <property type="entry name" value="Nucleotide-binding domain"/>
    <property type="match status" value="1"/>
</dbReference>
<dbReference type="Proteomes" id="UP000198767">
    <property type="component" value="Unassembled WGS sequence"/>
</dbReference>
<evidence type="ECO:0000256" key="5">
    <source>
        <dbReference type="ARBA" id="ARBA00023235"/>
    </source>
</evidence>
<evidence type="ECO:0000313" key="8">
    <source>
        <dbReference type="Proteomes" id="UP000198767"/>
    </source>
</evidence>
<sequence length="390" mass="44696">MSVGKFLMVGAGLSGAVIGRHLAEAGHEITVVDARAHIGGNCHTERDEKTGVNVHVYGPHIFHTDDAEVWDYVNRFETFQPYKNRVKTTSLDPKGQRGVFSLPINLHTINQFFGKTFRPDEAHDFITKEQADTSIADPQTFEEQAMRFVGKDLYEAFFKGYTIKQWGMHPSELPASILKRLPVRFNYDDNYFFHKYQGMPENGYTQMIEKILDHKNITVQLNTAFTRDMGTAYDHVFYSGPLDGYFDYELGRLGYRTLDFERFDTQGDYQGCAVMNYGEESVPYTRITEHKHFAPWESHEGSVCYREFSRAAEPEDIPYYPIRQVKEKALLQDYVALAEQAKDVTFVGRLGTYRYLDMDVTIREALDTARSYLDLRTAGQPAPVFAADPV</sequence>
<evidence type="ECO:0000256" key="4">
    <source>
        <dbReference type="ARBA" id="ARBA00022827"/>
    </source>
</evidence>
<dbReference type="PANTHER" id="PTHR21197:SF0">
    <property type="entry name" value="UDP-GALACTOPYRANOSE MUTASE"/>
    <property type="match status" value="1"/>
</dbReference>
<name>A0A1G5RCU5_9RHOB</name>
<dbReference type="EMBL" id="FMWG01000013">
    <property type="protein sequence ID" value="SCZ71875.1"/>
    <property type="molecule type" value="Genomic_DNA"/>
</dbReference>
<dbReference type="Gene3D" id="3.40.50.720">
    <property type="entry name" value="NAD(P)-binding Rossmann-like Domain"/>
    <property type="match status" value="3"/>
</dbReference>
<keyword evidence="5" id="KW-0413">Isomerase</keyword>
<feature type="domain" description="UDP-galactopyranose mutase C-terminal" evidence="6">
    <location>
        <begin position="156"/>
        <end position="355"/>
    </location>
</feature>
<comment type="similarity">
    <text evidence="2">Belongs to the UDP-galactopyranose/dTDP-fucopyranose mutase family.</text>
</comment>
<dbReference type="GO" id="GO:0005829">
    <property type="term" value="C:cytosol"/>
    <property type="evidence" value="ECO:0007669"/>
    <property type="project" value="TreeGrafter"/>
</dbReference>
<protein>
    <submittedName>
        <fullName evidence="7">UDP-galactopyranose mutase</fullName>
    </submittedName>
</protein>